<evidence type="ECO:0000256" key="1">
    <source>
        <dbReference type="SAM" id="Phobius"/>
    </source>
</evidence>
<organism evidence="2 3">
    <name type="scientific">Cohnella boryungensis</name>
    <dbReference type="NCBI Taxonomy" id="768479"/>
    <lineage>
        <taxon>Bacteria</taxon>
        <taxon>Bacillati</taxon>
        <taxon>Bacillota</taxon>
        <taxon>Bacilli</taxon>
        <taxon>Bacillales</taxon>
        <taxon>Paenibacillaceae</taxon>
        <taxon>Cohnella</taxon>
    </lineage>
</organism>
<comment type="caution">
    <text evidence="2">The sequence shown here is derived from an EMBL/GenBank/DDBJ whole genome shotgun (WGS) entry which is preliminary data.</text>
</comment>
<keyword evidence="3" id="KW-1185">Reference proteome</keyword>
<keyword evidence="1" id="KW-0812">Transmembrane</keyword>
<protein>
    <submittedName>
        <fullName evidence="2">DUF2515 family protein</fullName>
    </submittedName>
</protein>
<reference evidence="3" key="1">
    <citation type="journal article" date="2019" name="Int. J. Syst. Evol. Microbiol.">
        <title>The Global Catalogue of Microorganisms (GCM) 10K type strain sequencing project: providing services to taxonomists for standard genome sequencing and annotation.</title>
        <authorList>
            <consortium name="The Broad Institute Genomics Platform"/>
            <consortium name="The Broad Institute Genome Sequencing Center for Infectious Disease"/>
            <person name="Wu L."/>
            <person name="Ma J."/>
        </authorList>
    </citation>
    <scope>NUCLEOTIDE SEQUENCE [LARGE SCALE GENOMIC DNA]</scope>
    <source>
        <strain evidence="3">CGMCC 4.1641</strain>
    </source>
</reference>
<dbReference type="EMBL" id="JBHSED010000015">
    <property type="protein sequence ID" value="MFC4303871.1"/>
    <property type="molecule type" value="Genomic_DNA"/>
</dbReference>
<evidence type="ECO:0000313" key="2">
    <source>
        <dbReference type="EMBL" id="MFC4303871.1"/>
    </source>
</evidence>
<keyword evidence="1" id="KW-1133">Transmembrane helix</keyword>
<evidence type="ECO:0000313" key="3">
    <source>
        <dbReference type="Proteomes" id="UP001595755"/>
    </source>
</evidence>
<sequence length="383" mass="42758">MAWDDSLKVRLAEELKHALPPLSSEGSSSLLSREEEELSAAIRRDTAMLNRNNVTRTAAYWTMFRQFPELHWAFLAHIVSRNGGWSMTDLKGQWLPELLNRRLAESIFSLLEACNALIFQDAYPQLRLYAESRRTGRNLFGLLPGFGVSSFMGPFWSLFLSDGNPLPITEALIVNEQHYIQSRVVAAPEYRHSVLDSVAFRSQPLLQTNQLIVPLWCGGAANGAIPMRLAGRVLESFADLNERIAFGKALYGMLFGYPKILRASTAFARHVPHTGSRADYWPQRYSSRLNAKDGDSANAGIAVQGKWYSPLLSDAWPDHAPLAVSKGDWFNSLSALSYTGPISLPRVIDMTHEHLFGQYKLQAAVLLERSFMNGASSRRTGLG</sequence>
<dbReference type="InterPro" id="IPR019658">
    <property type="entry name" value="DUF2515"/>
</dbReference>
<dbReference type="Proteomes" id="UP001595755">
    <property type="component" value="Unassembled WGS sequence"/>
</dbReference>
<name>A0ABV8S8G4_9BACL</name>
<gene>
    <name evidence="2" type="ORF">ACFO1S_10490</name>
</gene>
<dbReference type="RefSeq" id="WP_204603678.1">
    <property type="nucleotide sequence ID" value="NZ_JBHSED010000015.1"/>
</dbReference>
<keyword evidence="1" id="KW-0472">Membrane</keyword>
<dbReference type="Pfam" id="PF10720">
    <property type="entry name" value="DUF2515"/>
    <property type="match status" value="1"/>
</dbReference>
<proteinExistence type="predicted"/>
<feature type="transmembrane region" description="Helical" evidence="1">
    <location>
        <begin position="139"/>
        <end position="159"/>
    </location>
</feature>
<accession>A0ABV8S8G4</accession>